<keyword evidence="1" id="KW-0472">Membrane</keyword>
<organism evidence="2 3">
    <name type="scientific">Sporichthya brevicatena</name>
    <dbReference type="NCBI Taxonomy" id="171442"/>
    <lineage>
        <taxon>Bacteria</taxon>
        <taxon>Bacillati</taxon>
        <taxon>Actinomycetota</taxon>
        <taxon>Actinomycetes</taxon>
        <taxon>Sporichthyales</taxon>
        <taxon>Sporichthyaceae</taxon>
        <taxon>Sporichthya</taxon>
    </lineage>
</organism>
<feature type="transmembrane region" description="Helical" evidence="1">
    <location>
        <begin position="20"/>
        <end position="37"/>
    </location>
</feature>
<evidence type="ECO:0000313" key="3">
    <source>
        <dbReference type="Proteomes" id="UP001500957"/>
    </source>
</evidence>
<sequence length="579" mass="62014">MQRLRPLLARHRHCDAGMSMILVIGYGTVLSLMLGLLTDRAIESMSDARRSTDYHAALAAAQAGVDDYVSRLNANNVYWQTVDCTNLAMRRPLGGTCGWGVNTAVGWSPVPGVRDPQGVLCSTVPTPLNCARYHYEADTSSTGTNGSITVVSTGKVRSETRTVRVVVQRKGFGDFLYYSDIESTDPANTYVYDGSPMSSAQAAVNCARYFWGTPARNSSCQDIQFITGDRINGPLHSNDAIMLQGNPVFAGTASTAWPNCAPSSNGKPKPVTSCYRANGTANPTFARSLTYLGMITLPPSNMSLRSQTVAATSVGAPGCLYTGPTRIKFEATGKMRVWSPYTLTGPAACGGNKPANVLVNVPANNVIYVQNLPATQTSPTASTFCSVKTLLALTTTSNPDNSVAKYSCRDGNAFVSGPLTGRVTIGADNNIYITDNLTYAGGHNGNDSLGLVANNSVLVWNPMSCNSCDTISELRAATNLYPTRPKSLKVEAAMLSLQHSFGVELYNMGAPLDNLQEYGSISQKYRGAVGTTGSGWRTGYLKDYNYDTRLRYAPPPFYLNPVQTAFGQATFAEIPALFS</sequence>
<protein>
    <recommendedName>
        <fullName evidence="4">Flp pilus-assembly TadG-like N-terminal domain-containing protein</fullName>
    </recommendedName>
</protein>
<name>A0ABN1HBH9_9ACTN</name>
<gene>
    <name evidence="2" type="ORF">GCM10009547_44570</name>
</gene>
<proteinExistence type="predicted"/>
<dbReference type="Proteomes" id="UP001500957">
    <property type="component" value="Unassembled WGS sequence"/>
</dbReference>
<keyword evidence="3" id="KW-1185">Reference proteome</keyword>
<keyword evidence="1" id="KW-1133">Transmembrane helix</keyword>
<comment type="caution">
    <text evidence="2">The sequence shown here is derived from an EMBL/GenBank/DDBJ whole genome shotgun (WGS) entry which is preliminary data.</text>
</comment>
<keyword evidence="1" id="KW-0812">Transmembrane</keyword>
<dbReference type="EMBL" id="BAAAHE010000049">
    <property type="protein sequence ID" value="GAA0635514.1"/>
    <property type="molecule type" value="Genomic_DNA"/>
</dbReference>
<accession>A0ABN1HBH9</accession>
<evidence type="ECO:0000256" key="1">
    <source>
        <dbReference type="SAM" id="Phobius"/>
    </source>
</evidence>
<evidence type="ECO:0008006" key="4">
    <source>
        <dbReference type="Google" id="ProtNLM"/>
    </source>
</evidence>
<reference evidence="2 3" key="1">
    <citation type="journal article" date="2019" name="Int. J. Syst. Evol. Microbiol.">
        <title>The Global Catalogue of Microorganisms (GCM) 10K type strain sequencing project: providing services to taxonomists for standard genome sequencing and annotation.</title>
        <authorList>
            <consortium name="The Broad Institute Genomics Platform"/>
            <consortium name="The Broad Institute Genome Sequencing Center for Infectious Disease"/>
            <person name="Wu L."/>
            <person name="Ma J."/>
        </authorList>
    </citation>
    <scope>NUCLEOTIDE SEQUENCE [LARGE SCALE GENOMIC DNA]</scope>
    <source>
        <strain evidence="2 3">JCM 10671</strain>
    </source>
</reference>
<evidence type="ECO:0000313" key="2">
    <source>
        <dbReference type="EMBL" id="GAA0635514.1"/>
    </source>
</evidence>